<organism evidence="1">
    <name type="scientific">Rhizopus microsporus var. microsporus</name>
    <dbReference type="NCBI Taxonomy" id="86635"/>
    <lineage>
        <taxon>Eukaryota</taxon>
        <taxon>Fungi</taxon>
        <taxon>Fungi incertae sedis</taxon>
        <taxon>Mucoromycota</taxon>
        <taxon>Mucoromycotina</taxon>
        <taxon>Mucoromycetes</taxon>
        <taxon>Mucorales</taxon>
        <taxon>Mucorineae</taxon>
        <taxon>Rhizopodaceae</taxon>
        <taxon>Rhizopus</taxon>
    </lineage>
</organism>
<gene>
    <name evidence="1" type="ORF">BCV72DRAFT_300954</name>
</gene>
<sequence>MALIGELLRGRARARLIIGYRELINQYLGDYLTITSYQRPNFVYAQQSAITEGTKIYTAYVNNVHLRFGQHLRCAVSALLRIRQRTADLRRDLSAQGMDDDEIKHRIRQDIFLPAQTFKQAISQQPIDMEQIPQEPIYMEALNTLRP</sequence>
<reference evidence="1" key="1">
    <citation type="journal article" date="2016" name="Proc. Natl. Acad. Sci. U.S.A.">
        <title>Lipid metabolic changes in an early divergent fungus govern the establishment of a mutualistic symbiosis with endobacteria.</title>
        <authorList>
            <person name="Lastovetsky O.A."/>
            <person name="Gaspar M.L."/>
            <person name="Mondo S.J."/>
            <person name="LaButti K.M."/>
            <person name="Sandor L."/>
            <person name="Grigoriev I.V."/>
            <person name="Henry S.A."/>
            <person name="Pawlowska T.E."/>
        </authorList>
    </citation>
    <scope>NUCLEOTIDE SEQUENCE [LARGE SCALE GENOMIC DNA]</scope>
    <source>
        <strain evidence="1">ATCC 52814</strain>
    </source>
</reference>
<dbReference type="AlphaFoldDB" id="A0A1X0RH85"/>
<evidence type="ECO:0000313" key="1">
    <source>
        <dbReference type="EMBL" id="ORE11370.1"/>
    </source>
</evidence>
<feature type="non-terminal residue" evidence="1">
    <location>
        <position position="147"/>
    </location>
</feature>
<dbReference type="Proteomes" id="UP000242414">
    <property type="component" value="Unassembled WGS sequence"/>
</dbReference>
<name>A0A1X0RH85_RHIZD</name>
<proteinExistence type="predicted"/>
<dbReference type="VEuPathDB" id="FungiDB:BCV72DRAFT_300954"/>
<protein>
    <submittedName>
        <fullName evidence="1">Uncharacterized protein</fullName>
    </submittedName>
</protein>
<accession>A0A1X0RH85</accession>
<dbReference type="EMBL" id="KV921857">
    <property type="protein sequence ID" value="ORE11370.1"/>
    <property type="molecule type" value="Genomic_DNA"/>
</dbReference>